<reference evidence="3" key="1">
    <citation type="submission" date="2020-09" db="EMBL/GenBank/DDBJ databases">
        <title>A novel bacterium of genus Paenibacillus, isolated from South China Sea.</title>
        <authorList>
            <person name="Huang H."/>
            <person name="Mo K."/>
            <person name="Hu Y."/>
        </authorList>
    </citation>
    <scope>NUCLEOTIDE SEQUENCE</scope>
    <source>
        <strain evidence="3">IB182496</strain>
    </source>
</reference>
<dbReference type="InterPro" id="IPR000045">
    <property type="entry name" value="Prepilin_IV_endopep_pep"/>
</dbReference>
<comment type="caution">
    <text evidence="3">The sequence shown here is derived from an EMBL/GenBank/DDBJ whole genome shotgun (WGS) entry which is preliminary data.</text>
</comment>
<proteinExistence type="predicted"/>
<feature type="transmembrane region" description="Helical" evidence="1">
    <location>
        <begin position="96"/>
        <end position="114"/>
    </location>
</feature>
<keyword evidence="1" id="KW-0472">Membrane</keyword>
<evidence type="ECO:0000313" key="3">
    <source>
        <dbReference type="EMBL" id="MBD2844321.1"/>
    </source>
</evidence>
<feature type="domain" description="Prepilin type IV endopeptidase peptidase" evidence="2">
    <location>
        <begin position="8"/>
        <end position="108"/>
    </location>
</feature>
<sequence length="202" mass="20951">MVYSHYAAAALLAVALWCDIRAMTIPNKLTVPAVLAAWAFGLLWSGLGGLGAALAGTAAGLTPMLLLYLLKGIGAGDVKLFAALGGWIGAFLVWQVMIYSILLAGGIGVLVLLFNRPFGRRVAALLQRMLPDMLLIGWAAARQRLTKAGNNGGADGNGTVDTVAAALATDDSDGEAAQAGQRLRFPFMLAVAPGAVLAWMML</sequence>
<evidence type="ECO:0000259" key="2">
    <source>
        <dbReference type="Pfam" id="PF01478"/>
    </source>
</evidence>
<dbReference type="Proteomes" id="UP000621560">
    <property type="component" value="Unassembled WGS sequence"/>
</dbReference>
<feature type="transmembrane region" description="Helical" evidence="1">
    <location>
        <begin position="68"/>
        <end position="90"/>
    </location>
</feature>
<dbReference type="Pfam" id="PF01478">
    <property type="entry name" value="Peptidase_A24"/>
    <property type="match status" value="1"/>
</dbReference>
<evidence type="ECO:0000313" key="4">
    <source>
        <dbReference type="Proteomes" id="UP000621560"/>
    </source>
</evidence>
<keyword evidence="4" id="KW-1185">Reference proteome</keyword>
<keyword evidence="1" id="KW-1133">Transmembrane helix</keyword>
<evidence type="ECO:0000256" key="1">
    <source>
        <dbReference type="SAM" id="Phobius"/>
    </source>
</evidence>
<dbReference type="GO" id="GO:0016020">
    <property type="term" value="C:membrane"/>
    <property type="evidence" value="ECO:0007669"/>
    <property type="project" value="InterPro"/>
</dbReference>
<name>A0A927GQI7_9BACL</name>
<keyword evidence="1" id="KW-0812">Transmembrane</keyword>
<dbReference type="GO" id="GO:0004190">
    <property type="term" value="F:aspartic-type endopeptidase activity"/>
    <property type="evidence" value="ECO:0007669"/>
    <property type="project" value="InterPro"/>
</dbReference>
<dbReference type="Gene3D" id="1.20.120.1220">
    <property type="match status" value="1"/>
</dbReference>
<gene>
    <name evidence="3" type="ORF">IDH44_03895</name>
</gene>
<dbReference type="RefSeq" id="WP_190914895.1">
    <property type="nucleotide sequence ID" value="NZ_JACXIZ010000010.1"/>
</dbReference>
<dbReference type="EMBL" id="JACXIZ010000010">
    <property type="protein sequence ID" value="MBD2844321.1"/>
    <property type="molecule type" value="Genomic_DNA"/>
</dbReference>
<dbReference type="AlphaFoldDB" id="A0A927GQI7"/>
<protein>
    <submittedName>
        <fullName evidence="3">Prepilin peptidase</fullName>
    </submittedName>
</protein>
<organism evidence="3 4">
    <name type="scientific">Paenibacillus sabuli</name>
    <dbReference type="NCBI Taxonomy" id="2772509"/>
    <lineage>
        <taxon>Bacteria</taxon>
        <taxon>Bacillati</taxon>
        <taxon>Bacillota</taxon>
        <taxon>Bacilli</taxon>
        <taxon>Bacillales</taxon>
        <taxon>Paenibacillaceae</taxon>
        <taxon>Paenibacillus</taxon>
    </lineage>
</organism>
<accession>A0A927GQI7</accession>
<feature type="transmembrane region" description="Helical" evidence="1">
    <location>
        <begin position="38"/>
        <end position="61"/>
    </location>
</feature>